<dbReference type="SUPFAM" id="SSF53597">
    <property type="entry name" value="Dihydrofolate reductase-like"/>
    <property type="match status" value="1"/>
</dbReference>
<reference evidence="9 10" key="1">
    <citation type="submission" date="2019-03" db="EMBL/GenBank/DDBJ databases">
        <title>Genomics of glacier-inhabiting Cryobacterium strains.</title>
        <authorList>
            <person name="Liu Q."/>
            <person name="Xin Y.-H."/>
        </authorList>
    </citation>
    <scope>NUCLEOTIDE SEQUENCE [LARGE SCALE GENOMIC DNA]</scope>
    <source>
        <strain evidence="9 10">MDB1-5</strain>
    </source>
</reference>
<dbReference type="PANTHER" id="PTHR48069:SF3">
    <property type="entry name" value="DIHYDROFOLATE REDUCTASE"/>
    <property type="match status" value="1"/>
</dbReference>
<evidence type="ECO:0000256" key="5">
    <source>
        <dbReference type="ARBA" id="ARBA00022857"/>
    </source>
</evidence>
<comment type="pathway">
    <text evidence="1 7">Cofactor biosynthesis; tetrahydrofolate biosynthesis; 5,6,7,8-tetrahydrofolate from 7,8-dihydrofolate: step 1/1.</text>
</comment>
<protein>
    <recommendedName>
        <fullName evidence="3 7">Dihydrofolate reductase</fullName>
        <ecNumber evidence="3 7">1.5.1.3</ecNumber>
    </recommendedName>
</protein>
<comment type="caution">
    <text evidence="9">The sequence shown here is derived from an EMBL/GenBank/DDBJ whole genome shotgun (WGS) entry which is preliminary data.</text>
</comment>
<dbReference type="InterPro" id="IPR001796">
    <property type="entry name" value="DHFR_dom"/>
</dbReference>
<evidence type="ECO:0000256" key="1">
    <source>
        <dbReference type="ARBA" id="ARBA00004903"/>
    </source>
</evidence>
<organism evidence="9 10">
    <name type="scientific">Cryobacterium glucosi</name>
    <dbReference type="NCBI Taxonomy" id="1259175"/>
    <lineage>
        <taxon>Bacteria</taxon>
        <taxon>Bacillati</taxon>
        <taxon>Actinomycetota</taxon>
        <taxon>Actinomycetes</taxon>
        <taxon>Micrococcales</taxon>
        <taxon>Microbacteriaceae</taxon>
        <taxon>Cryobacterium</taxon>
    </lineage>
</organism>
<dbReference type="InterPro" id="IPR012259">
    <property type="entry name" value="DHFR"/>
</dbReference>
<dbReference type="PIRSF" id="PIRSF000194">
    <property type="entry name" value="DHFR"/>
    <property type="match status" value="1"/>
</dbReference>
<evidence type="ECO:0000259" key="8">
    <source>
        <dbReference type="PROSITE" id="PS51330"/>
    </source>
</evidence>
<evidence type="ECO:0000313" key="10">
    <source>
        <dbReference type="Proteomes" id="UP000297604"/>
    </source>
</evidence>
<comment type="function">
    <text evidence="7">Key enzyme in folate metabolism. Catalyzes an essential reaction for de novo glycine and purine synthesis, and for DNA precursor synthesis.</text>
</comment>
<dbReference type="InterPro" id="IPR024072">
    <property type="entry name" value="DHFR-like_dom_sf"/>
</dbReference>
<dbReference type="EMBL" id="SOFS01000015">
    <property type="protein sequence ID" value="TFC21889.1"/>
    <property type="molecule type" value="Genomic_DNA"/>
</dbReference>
<evidence type="ECO:0000313" key="9">
    <source>
        <dbReference type="EMBL" id="TFC21889.1"/>
    </source>
</evidence>
<accession>A0ABY2IPQ1</accession>
<name>A0ABY2IPQ1_9MICO</name>
<sequence length="169" mass="18385">MVALVWAQAHDGIIGSAGSIPWHLPEDLAHFKAVTDAATVVMGRRTWDSLPERFRPLPGRRNIVVTRDADWAAAGAERAGSVDDALAADDSATDPATTIWVIGGGEVYREALARASRLEVTELDLAVPGDTRAPAVDGEWTRAHASEWMVSRTGIRFRFVGYERPVPRN</sequence>
<keyword evidence="10" id="KW-1185">Reference proteome</keyword>
<evidence type="ECO:0000256" key="2">
    <source>
        <dbReference type="ARBA" id="ARBA00009539"/>
    </source>
</evidence>
<keyword evidence="4 7" id="KW-0554">One-carbon metabolism</keyword>
<evidence type="ECO:0000256" key="4">
    <source>
        <dbReference type="ARBA" id="ARBA00022563"/>
    </source>
</evidence>
<keyword evidence="5 7" id="KW-0521">NADP</keyword>
<dbReference type="Gene3D" id="3.40.430.10">
    <property type="entry name" value="Dihydrofolate Reductase, subunit A"/>
    <property type="match status" value="1"/>
</dbReference>
<evidence type="ECO:0000256" key="7">
    <source>
        <dbReference type="PIRNR" id="PIRNR000194"/>
    </source>
</evidence>
<dbReference type="Proteomes" id="UP000297604">
    <property type="component" value="Unassembled WGS sequence"/>
</dbReference>
<dbReference type="EC" id="1.5.1.3" evidence="3 7"/>
<feature type="domain" description="DHFR" evidence="8">
    <location>
        <begin position="1"/>
        <end position="164"/>
    </location>
</feature>
<keyword evidence="6 7" id="KW-0560">Oxidoreductase</keyword>
<dbReference type="Pfam" id="PF00186">
    <property type="entry name" value="DHFR_1"/>
    <property type="match status" value="1"/>
</dbReference>
<evidence type="ECO:0000256" key="6">
    <source>
        <dbReference type="ARBA" id="ARBA00023002"/>
    </source>
</evidence>
<gene>
    <name evidence="9" type="ORF">E3O46_05950</name>
</gene>
<dbReference type="CDD" id="cd00209">
    <property type="entry name" value="DHFR"/>
    <property type="match status" value="1"/>
</dbReference>
<comment type="catalytic activity">
    <reaction evidence="7">
        <text>(6S)-5,6,7,8-tetrahydrofolate + NADP(+) = 7,8-dihydrofolate + NADPH + H(+)</text>
        <dbReference type="Rhea" id="RHEA:15009"/>
        <dbReference type="ChEBI" id="CHEBI:15378"/>
        <dbReference type="ChEBI" id="CHEBI:57451"/>
        <dbReference type="ChEBI" id="CHEBI:57453"/>
        <dbReference type="ChEBI" id="CHEBI:57783"/>
        <dbReference type="ChEBI" id="CHEBI:58349"/>
        <dbReference type="EC" id="1.5.1.3"/>
    </reaction>
</comment>
<proteinExistence type="inferred from homology"/>
<dbReference type="PRINTS" id="PR00070">
    <property type="entry name" value="DHFR"/>
</dbReference>
<evidence type="ECO:0000256" key="3">
    <source>
        <dbReference type="ARBA" id="ARBA00012856"/>
    </source>
</evidence>
<dbReference type="PROSITE" id="PS51330">
    <property type="entry name" value="DHFR_2"/>
    <property type="match status" value="1"/>
</dbReference>
<comment type="similarity">
    <text evidence="2 7">Belongs to the dihydrofolate reductase family.</text>
</comment>
<dbReference type="PANTHER" id="PTHR48069">
    <property type="entry name" value="DIHYDROFOLATE REDUCTASE"/>
    <property type="match status" value="1"/>
</dbReference>